<organism evidence="13 14">
    <name type="scientific">Aeoliella mucimassa</name>
    <dbReference type="NCBI Taxonomy" id="2527972"/>
    <lineage>
        <taxon>Bacteria</taxon>
        <taxon>Pseudomonadati</taxon>
        <taxon>Planctomycetota</taxon>
        <taxon>Planctomycetia</taxon>
        <taxon>Pirellulales</taxon>
        <taxon>Lacipirellulaceae</taxon>
        <taxon>Aeoliella</taxon>
    </lineage>
</organism>
<proteinExistence type="predicted"/>
<dbReference type="GO" id="GO:0046872">
    <property type="term" value="F:metal ion binding"/>
    <property type="evidence" value="ECO:0007669"/>
    <property type="project" value="UniProtKB-KW"/>
</dbReference>
<dbReference type="InterPro" id="IPR003374">
    <property type="entry name" value="ApbE-like_sf"/>
</dbReference>
<dbReference type="AlphaFoldDB" id="A0A518AMZ0"/>
<keyword evidence="12" id="KW-0472">Membrane</keyword>
<comment type="cofactor">
    <cofactor evidence="1">
        <name>Mg(2+)</name>
        <dbReference type="ChEBI" id="CHEBI:18420"/>
    </cofactor>
</comment>
<protein>
    <recommendedName>
        <fullName evidence="3">FAD:protein FMN transferase</fullName>
        <ecNumber evidence="2">2.7.1.180</ecNumber>
    </recommendedName>
    <alternativeName>
        <fullName evidence="9">Flavin transferase</fullName>
    </alternativeName>
</protein>
<keyword evidence="7" id="KW-0274">FAD</keyword>
<evidence type="ECO:0000313" key="14">
    <source>
        <dbReference type="Proteomes" id="UP000315750"/>
    </source>
</evidence>
<evidence type="ECO:0000256" key="7">
    <source>
        <dbReference type="ARBA" id="ARBA00022827"/>
    </source>
</evidence>
<reference evidence="13 14" key="1">
    <citation type="submission" date="2019-02" db="EMBL/GenBank/DDBJ databases">
        <title>Deep-cultivation of Planctomycetes and their phenomic and genomic characterization uncovers novel biology.</title>
        <authorList>
            <person name="Wiegand S."/>
            <person name="Jogler M."/>
            <person name="Boedeker C."/>
            <person name="Pinto D."/>
            <person name="Vollmers J."/>
            <person name="Rivas-Marin E."/>
            <person name="Kohn T."/>
            <person name="Peeters S.H."/>
            <person name="Heuer A."/>
            <person name="Rast P."/>
            <person name="Oberbeckmann S."/>
            <person name="Bunk B."/>
            <person name="Jeske O."/>
            <person name="Meyerdierks A."/>
            <person name="Storesund J.E."/>
            <person name="Kallscheuer N."/>
            <person name="Luecker S."/>
            <person name="Lage O.M."/>
            <person name="Pohl T."/>
            <person name="Merkel B.J."/>
            <person name="Hornburger P."/>
            <person name="Mueller R.-W."/>
            <person name="Bruemmer F."/>
            <person name="Labrenz M."/>
            <person name="Spormann A.M."/>
            <person name="Op den Camp H."/>
            <person name="Overmann J."/>
            <person name="Amann R."/>
            <person name="Jetten M.S.M."/>
            <person name="Mascher T."/>
            <person name="Medema M.H."/>
            <person name="Devos D.P."/>
            <person name="Kaster A.-K."/>
            <person name="Ovreas L."/>
            <person name="Rohde M."/>
            <person name="Galperin M.Y."/>
            <person name="Jogler C."/>
        </authorList>
    </citation>
    <scope>NUCLEOTIDE SEQUENCE [LARGE SCALE GENOMIC DNA]</scope>
    <source>
        <strain evidence="13 14">Pan181</strain>
    </source>
</reference>
<evidence type="ECO:0000256" key="5">
    <source>
        <dbReference type="ARBA" id="ARBA00022679"/>
    </source>
</evidence>
<evidence type="ECO:0000256" key="11">
    <source>
        <dbReference type="SAM" id="MobiDB-lite"/>
    </source>
</evidence>
<keyword evidence="6" id="KW-0479">Metal-binding</keyword>
<name>A0A518AMZ0_9BACT</name>
<sequence length="441" mass="47672">MPRLTHSPRNLPTFSHPSFALVLVWGVLLSSAVAHSEEVRLIGRTMGTSYHATVGFDSSLHSEEEVQQVIDDRLAEINALMSTYDPKSELSEFNQSESTDWFDLSPETAKVTAAAIDIAKRSEGSYDPTVGPLVNLWGFGPDGQRKVPPQEEIDAARARVGYEKLEVRLDPPAVRKSLPTVYVDLSSIAKGYASDAVCEVLHDPDKGVGCSYAMVEIGGEIRTLNIRDNKQPWRLGIELPGPDTQISNRIVLIDNGDALATSGDYRNFFESGGTRYSHTIDIKSGTPVTNHLVSVSVRAATCMEADALATAIMTMGFDKGSAWATEQKVAAVLLEHTDAGYREQSTPAWKATEEQESNKANSEEQANSTMLTYFLITLGVFGIAVIAMAVGVIFSNRCVKGTCGGLANMQDGNGKTACELCSNPSPTCSGKPEQEESRVES</sequence>
<dbReference type="Pfam" id="PF02424">
    <property type="entry name" value="ApbE"/>
    <property type="match status" value="1"/>
</dbReference>
<feature type="transmembrane region" description="Helical" evidence="12">
    <location>
        <begin position="370"/>
        <end position="394"/>
    </location>
</feature>
<evidence type="ECO:0000256" key="4">
    <source>
        <dbReference type="ARBA" id="ARBA00022630"/>
    </source>
</evidence>
<evidence type="ECO:0000313" key="13">
    <source>
        <dbReference type="EMBL" id="QDU56088.1"/>
    </source>
</evidence>
<dbReference type="SUPFAM" id="SSF143631">
    <property type="entry name" value="ApbE-like"/>
    <property type="match status" value="1"/>
</dbReference>
<evidence type="ECO:0000256" key="12">
    <source>
        <dbReference type="SAM" id="Phobius"/>
    </source>
</evidence>
<keyword evidence="14" id="KW-1185">Reference proteome</keyword>
<evidence type="ECO:0000256" key="8">
    <source>
        <dbReference type="ARBA" id="ARBA00022842"/>
    </source>
</evidence>
<evidence type="ECO:0000256" key="9">
    <source>
        <dbReference type="ARBA" id="ARBA00031306"/>
    </source>
</evidence>
<keyword evidence="5" id="KW-0808">Transferase</keyword>
<keyword evidence="12" id="KW-0812">Transmembrane</keyword>
<keyword evidence="12" id="KW-1133">Transmembrane helix</keyword>
<dbReference type="Gene3D" id="3.10.520.10">
    <property type="entry name" value="ApbE-like domains"/>
    <property type="match status" value="1"/>
</dbReference>
<keyword evidence="4" id="KW-0285">Flavoprotein</keyword>
<dbReference type="Proteomes" id="UP000315750">
    <property type="component" value="Chromosome"/>
</dbReference>
<dbReference type="InterPro" id="IPR024932">
    <property type="entry name" value="ApbE"/>
</dbReference>
<accession>A0A518AMZ0</accession>
<gene>
    <name evidence="13" type="primary">apbE_1</name>
    <name evidence="13" type="ORF">Pan181_22910</name>
</gene>
<evidence type="ECO:0000256" key="3">
    <source>
        <dbReference type="ARBA" id="ARBA00016337"/>
    </source>
</evidence>
<dbReference type="EC" id="2.7.1.180" evidence="2"/>
<evidence type="ECO:0000256" key="6">
    <source>
        <dbReference type="ARBA" id="ARBA00022723"/>
    </source>
</evidence>
<dbReference type="GO" id="GO:0016740">
    <property type="term" value="F:transferase activity"/>
    <property type="evidence" value="ECO:0007669"/>
    <property type="project" value="UniProtKB-KW"/>
</dbReference>
<evidence type="ECO:0000256" key="2">
    <source>
        <dbReference type="ARBA" id="ARBA00011955"/>
    </source>
</evidence>
<dbReference type="KEGG" id="amuc:Pan181_22910"/>
<keyword evidence="8" id="KW-0460">Magnesium</keyword>
<evidence type="ECO:0000256" key="10">
    <source>
        <dbReference type="ARBA" id="ARBA00048540"/>
    </source>
</evidence>
<dbReference type="OrthoDB" id="9778595at2"/>
<dbReference type="EMBL" id="CP036278">
    <property type="protein sequence ID" value="QDU56088.1"/>
    <property type="molecule type" value="Genomic_DNA"/>
</dbReference>
<dbReference type="PANTHER" id="PTHR30040:SF2">
    <property type="entry name" value="FAD:PROTEIN FMN TRANSFERASE"/>
    <property type="match status" value="1"/>
</dbReference>
<dbReference type="PANTHER" id="PTHR30040">
    <property type="entry name" value="THIAMINE BIOSYNTHESIS LIPOPROTEIN APBE"/>
    <property type="match status" value="1"/>
</dbReference>
<keyword evidence="13" id="KW-0449">Lipoprotein</keyword>
<comment type="catalytic activity">
    <reaction evidence="10">
        <text>L-threonyl-[protein] + FAD = FMN-L-threonyl-[protein] + AMP + H(+)</text>
        <dbReference type="Rhea" id="RHEA:36847"/>
        <dbReference type="Rhea" id="RHEA-COMP:11060"/>
        <dbReference type="Rhea" id="RHEA-COMP:11061"/>
        <dbReference type="ChEBI" id="CHEBI:15378"/>
        <dbReference type="ChEBI" id="CHEBI:30013"/>
        <dbReference type="ChEBI" id="CHEBI:57692"/>
        <dbReference type="ChEBI" id="CHEBI:74257"/>
        <dbReference type="ChEBI" id="CHEBI:456215"/>
        <dbReference type="EC" id="2.7.1.180"/>
    </reaction>
</comment>
<dbReference type="RefSeq" id="WP_145246846.1">
    <property type="nucleotide sequence ID" value="NZ_CP036278.1"/>
</dbReference>
<feature type="region of interest" description="Disordered" evidence="11">
    <location>
        <begin position="344"/>
        <end position="363"/>
    </location>
</feature>
<evidence type="ECO:0000256" key="1">
    <source>
        <dbReference type="ARBA" id="ARBA00001946"/>
    </source>
</evidence>